<dbReference type="InterPro" id="IPR001182">
    <property type="entry name" value="FtsW/RodA"/>
</dbReference>
<evidence type="ECO:0000313" key="8">
    <source>
        <dbReference type="Proteomes" id="UP001228113"/>
    </source>
</evidence>
<evidence type="ECO:0000256" key="6">
    <source>
        <dbReference type="SAM" id="Phobius"/>
    </source>
</evidence>
<dbReference type="Proteomes" id="UP001228113">
    <property type="component" value="Chromosome"/>
</dbReference>
<feature type="transmembrane region" description="Helical" evidence="6">
    <location>
        <begin position="12"/>
        <end position="28"/>
    </location>
</feature>
<feature type="transmembrane region" description="Helical" evidence="6">
    <location>
        <begin position="40"/>
        <end position="59"/>
    </location>
</feature>
<dbReference type="PANTHER" id="PTHR30474">
    <property type="entry name" value="CELL CYCLE PROTEIN"/>
    <property type="match status" value="1"/>
</dbReference>
<dbReference type="EMBL" id="AP027081">
    <property type="protein sequence ID" value="BDU78310.1"/>
    <property type="molecule type" value="Genomic_DNA"/>
</dbReference>
<accession>A0AA48GZ55</accession>
<keyword evidence="5 6" id="KW-0472">Membrane</keyword>
<sequence length="362" mass="39006">MKERLRALDTSLLWPMALLVIMGLLTVYSAGRGTNQQAMIWAKQGLWNLIGFALMAFLAGMDPRRVFRSGFALYVLGILSLVAVLAAGHRIGGAQRWLGVGGLTFQPSELMKWLTLLFVAHRLGTRQPQDLTGWDLVQTSALVFFPMLLVLKQPDLGMAISFTPILALIPVIKGLRAKWVALTLAICCAGGVFAWHKVLKPYQKQRVMTFLDPGADLKGKGYQINQSRIAIGAGGLTGQGFTSGSQTQLNFLPVKTTDFVFSVWAEERGFLGVLLALGLFGLVLTRILDTAVAARSASETYFCVGAAGIIALHLLVNVGMVVGVLPNKGIVLPFFSAGGSSTLSYFLGLGVVMGVRHRATLK</sequence>
<feature type="transmembrane region" description="Helical" evidence="6">
    <location>
        <begin position="269"/>
        <end position="288"/>
    </location>
</feature>
<evidence type="ECO:0000256" key="1">
    <source>
        <dbReference type="ARBA" id="ARBA00004141"/>
    </source>
</evidence>
<dbReference type="GO" id="GO:0051301">
    <property type="term" value="P:cell division"/>
    <property type="evidence" value="ECO:0007669"/>
    <property type="project" value="InterPro"/>
</dbReference>
<gene>
    <name evidence="7" type="primary">mrdB</name>
    <name evidence="7" type="ORF">METESE_32680</name>
</gene>
<evidence type="ECO:0000256" key="2">
    <source>
        <dbReference type="ARBA" id="ARBA00022692"/>
    </source>
</evidence>
<name>A0AA48GZ55_9BACT</name>
<protein>
    <submittedName>
        <fullName evidence="7">Rod shape-determining protein RodA</fullName>
    </submittedName>
</protein>
<dbReference type="InterPro" id="IPR011923">
    <property type="entry name" value="RodA/MrdB"/>
</dbReference>
<evidence type="ECO:0000313" key="7">
    <source>
        <dbReference type="EMBL" id="BDU78310.1"/>
    </source>
</evidence>
<dbReference type="RefSeq" id="WP_243335107.1">
    <property type="nucleotide sequence ID" value="NZ_AP027081.1"/>
</dbReference>
<evidence type="ECO:0000256" key="5">
    <source>
        <dbReference type="ARBA" id="ARBA00023136"/>
    </source>
</evidence>
<keyword evidence="2 6" id="KW-0812">Transmembrane</keyword>
<evidence type="ECO:0000256" key="3">
    <source>
        <dbReference type="ARBA" id="ARBA00022960"/>
    </source>
</evidence>
<dbReference type="Pfam" id="PF01098">
    <property type="entry name" value="FTSW_RODA_SPOVE"/>
    <property type="match status" value="1"/>
</dbReference>
<feature type="transmembrane region" description="Helical" evidence="6">
    <location>
        <begin position="330"/>
        <end position="355"/>
    </location>
</feature>
<dbReference type="GO" id="GO:0032153">
    <property type="term" value="C:cell division site"/>
    <property type="evidence" value="ECO:0007669"/>
    <property type="project" value="TreeGrafter"/>
</dbReference>
<dbReference type="GO" id="GO:0005886">
    <property type="term" value="C:plasma membrane"/>
    <property type="evidence" value="ECO:0007669"/>
    <property type="project" value="TreeGrafter"/>
</dbReference>
<dbReference type="KEGG" id="msea:METESE_32680"/>
<dbReference type="AlphaFoldDB" id="A0AA48GZ55"/>
<comment type="subcellular location">
    <subcellularLocation>
        <location evidence="1">Membrane</location>
        <topology evidence="1">Multi-pass membrane protein</topology>
    </subcellularLocation>
</comment>
<proteinExistence type="predicted"/>
<dbReference type="GO" id="GO:0008360">
    <property type="term" value="P:regulation of cell shape"/>
    <property type="evidence" value="ECO:0007669"/>
    <property type="project" value="UniProtKB-KW"/>
</dbReference>
<evidence type="ECO:0000256" key="4">
    <source>
        <dbReference type="ARBA" id="ARBA00022989"/>
    </source>
</evidence>
<dbReference type="GO" id="GO:0015648">
    <property type="term" value="F:lipid-linked peptidoglycan transporter activity"/>
    <property type="evidence" value="ECO:0007669"/>
    <property type="project" value="TreeGrafter"/>
</dbReference>
<keyword evidence="4 6" id="KW-1133">Transmembrane helix</keyword>
<organism evidence="7 8">
    <name type="scientific">Mesoterricola sediminis</name>
    <dbReference type="NCBI Taxonomy" id="2927980"/>
    <lineage>
        <taxon>Bacteria</taxon>
        <taxon>Pseudomonadati</taxon>
        <taxon>Acidobacteriota</taxon>
        <taxon>Holophagae</taxon>
        <taxon>Holophagales</taxon>
        <taxon>Holophagaceae</taxon>
        <taxon>Mesoterricola</taxon>
    </lineage>
</organism>
<feature type="transmembrane region" description="Helical" evidence="6">
    <location>
        <begin position="71"/>
        <end position="91"/>
    </location>
</feature>
<keyword evidence="8" id="KW-1185">Reference proteome</keyword>
<dbReference type="NCBIfam" id="TIGR02210">
    <property type="entry name" value="rodA_shape"/>
    <property type="match status" value="1"/>
</dbReference>
<feature type="transmembrane region" description="Helical" evidence="6">
    <location>
        <begin position="156"/>
        <end position="172"/>
    </location>
</feature>
<dbReference type="PANTHER" id="PTHR30474:SF1">
    <property type="entry name" value="PEPTIDOGLYCAN GLYCOSYLTRANSFERASE MRDB"/>
    <property type="match status" value="1"/>
</dbReference>
<feature type="transmembrane region" description="Helical" evidence="6">
    <location>
        <begin position="300"/>
        <end position="324"/>
    </location>
</feature>
<keyword evidence="3" id="KW-0133">Cell shape</keyword>
<feature type="transmembrane region" description="Helical" evidence="6">
    <location>
        <begin position="179"/>
        <end position="198"/>
    </location>
</feature>
<reference evidence="7" key="1">
    <citation type="journal article" date="2023" name="Int. J. Syst. Evol. Microbiol.">
        <title>Mesoterricola silvestris gen. nov., sp. nov., Mesoterricola sediminis sp. nov., Geothrix oryzae sp. nov., Geothrix edaphica sp. nov., Geothrix rubra sp. nov., and Geothrix limicola sp. nov., six novel members of Acidobacteriota isolated from soils.</title>
        <authorList>
            <person name="Itoh H."/>
            <person name="Sugisawa Y."/>
            <person name="Mise K."/>
            <person name="Xu Z."/>
            <person name="Kuniyasu M."/>
            <person name="Ushijima N."/>
            <person name="Kawano K."/>
            <person name="Kobayashi E."/>
            <person name="Shiratori Y."/>
            <person name="Masuda Y."/>
            <person name="Senoo K."/>
        </authorList>
    </citation>
    <scope>NUCLEOTIDE SEQUENCE</scope>
    <source>
        <strain evidence="7">W786</strain>
    </source>
</reference>